<dbReference type="Proteomes" id="UP001602322">
    <property type="component" value="Unassembled WGS sequence"/>
</dbReference>
<evidence type="ECO:0000313" key="1">
    <source>
        <dbReference type="EMBL" id="MFF5897035.1"/>
    </source>
</evidence>
<protein>
    <submittedName>
        <fullName evidence="1">Uncharacterized protein</fullName>
    </submittedName>
</protein>
<dbReference type="PANTHER" id="PTHR11228">
    <property type="entry name" value="RADICAL SAM DOMAIN PROTEIN"/>
    <property type="match status" value="1"/>
</dbReference>
<dbReference type="RefSeq" id="WP_387901711.1">
    <property type="nucleotide sequence ID" value="NZ_JBIBEG010000003.1"/>
</dbReference>
<accession>A0ABW6X4P4</accession>
<dbReference type="Gene3D" id="3.20.20.70">
    <property type="entry name" value="Aldolase class I"/>
    <property type="match status" value="1"/>
</dbReference>
<organism evidence="1 2">
    <name type="scientific">Streptomyces argenteolus</name>
    <dbReference type="NCBI Taxonomy" id="67274"/>
    <lineage>
        <taxon>Bacteria</taxon>
        <taxon>Bacillati</taxon>
        <taxon>Actinomycetota</taxon>
        <taxon>Actinomycetes</taxon>
        <taxon>Kitasatosporales</taxon>
        <taxon>Streptomycetaceae</taxon>
        <taxon>Streptomyces</taxon>
    </lineage>
</organism>
<dbReference type="InterPro" id="IPR058240">
    <property type="entry name" value="rSAM_sf"/>
</dbReference>
<dbReference type="SUPFAM" id="SSF102114">
    <property type="entry name" value="Radical SAM enzymes"/>
    <property type="match status" value="1"/>
</dbReference>
<proteinExistence type="predicted"/>
<dbReference type="EMBL" id="JBIBEG010000003">
    <property type="protein sequence ID" value="MFF5897035.1"/>
    <property type="molecule type" value="Genomic_DNA"/>
</dbReference>
<dbReference type="PANTHER" id="PTHR11228:SF7">
    <property type="entry name" value="PQQA PEPTIDE CYCLASE"/>
    <property type="match status" value="1"/>
</dbReference>
<comment type="caution">
    <text evidence="1">The sequence shown here is derived from an EMBL/GenBank/DDBJ whole genome shotgun (WGS) entry which is preliminary data.</text>
</comment>
<evidence type="ECO:0000313" key="2">
    <source>
        <dbReference type="Proteomes" id="UP001602322"/>
    </source>
</evidence>
<sequence length="351" mass="38612">MDAVHVRRHGGNTETRSDALSLTETVPVQPGPAGIYVQAGRWRQSRGLELDLAGKMRVLDHLSGYDSKIDISGGDPMVLAENVEVMSEASARFGRDNVTLTATGAGLITWNPDSIGPLIGELNFTFDSAGPGDPQFRPRHYASRNLAHAARFARAGVKVRAECPLTTANCGPDKLELLYRQLSESGIDTLLLMRLFPVGRGTFRRETVPSRQQYLDAIQTLQRLEKEYGRPRIRLQCAMRHLTGSADGINPCDLVRESFGLLTDGTLLASPWALNTHGKPLDDAWVLGDLGSTSLTKILASEKARSYRERIDHNFGHCKVFSFLHSRKEKAADRIFDTSDPLYADDAPLGT</sequence>
<keyword evidence="2" id="KW-1185">Reference proteome</keyword>
<reference evidence="1 2" key="1">
    <citation type="submission" date="2024-10" db="EMBL/GenBank/DDBJ databases">
        <title>The Natural Products Discovery Center: Release of the First 8490 Sequenced Strains for Exploring Actinobacteria Biosynthetic Diversity.</title>
        <authorList>
            <person name="Kalkreuter E."/>
            <person name="Kautsar S.A."/>
            <person name="Yang D."/>
            <person name="Bader C.D."/>
            <person name="Teijaro C.N."/>
            <person name="Fluegel L."/>
            <person name="Davis C.M."/>
            <person name="Simpson J.R."/>
            <person name="Lauterbach L."/>
            <person name="Steele A.D."/>
            <person name="Gui C."/>
            <person name="Meng S."/>
            <person name="Li G."/>
            <person name="Viehrig K."/>
            <person name="Ye F."/>
            <person name="Su P."/>
            <person name="Kiefer A.F."/>
            <person name="Nichols A."/>
            <person name="Cepeda A.J."/>
            <person name="Yan W."/>
            <person name="Fan B."/>
            <person name="Jiang Y."/>
            <person name="Adhikari A."/>
            <person name="Zheng C.-J."/>
            <person name="Schuster L."/>
            <person name="Cowan T.M."/>
            <person name="Smanski M.J."/>
            <person name="Chevrette M.G."/>
            <person name="De Carvalho L.P.S."/>
            <person name="Shen B."/>
        </authorList>
    </citation>
    <scope>NUCLEOTIDE SEQUENCE [LARGE SCALE GENOMIC DNA]</scope>
    <source>
        <strain evidence="1 2">NPDC012540</strain>
    </source>
</reference>
<gene>
    <name evidence="1" type="ORF">ACFY8O_14015</name>
</gene>
<dbReference type="InterPro" id="IPR050377">
    <property type="entry name" value="Radical_SAM_PqqE_MftC-like"/>
</dbReference>
<dbReference type="InterPro" id="IPR013785">
    <property type="entry name" value="Aldolase_TIM"/>
</dbReference>
<name>A0ABW6X4P4_9ACTN</name>